<feature type="domain" description="NAD-dependent epimerase/dehydratase" evidence="3">
    <location>
        <begin position="8"/>
        <end position="241"/>
    </location>
</feature>
<dbReference type="AlphaFoldDB" id="A0AAE2YPJ6"/>
<dbReference type="SUPFAM" id="SSF51735">
    <property type="entry name" value="NAD(P)-binding Rossmann-fold domains"/>
    <property type="match status" value="1"/>
</dbReference>
<name>A0AAE2YPJ6_9PROT</name>
<protein>
    <submittedName>
        <fullName evidence="4">NAD-dependent epimerase/dehydratase family protein</fullName>
    </submittedName>
</protein>
<comment type="similarity">
    <text evidence="2">Belongs to the NAD(P)-dependent epimerase/dehydratase family.</text>
</comment>
<evidence type="ECO:0000313" key="4">
    <source>
        <dbReference type="EMBL" id="MBU2788009.1"/>
    </source>
</evidence>
<evidence type="ECO:0000256" key="2">
    <source>
        <dbReference type="ARBA" id="ARBA00007637"/>
    </source>
</evidence>
<dbReference type="PANTHER" id="PTHR43000">
    <property type="entry name" value="DTDP-D-GLUCOSE 4,6-DEHYDRATASE-RELATED"/>
    <property type="match status" value="1"/>
</dbReference>
<keyword evidence="5" id="KW-1185">Reference proteome</keyword>
<evidence type="ECO:0000256" key="1">
    <source>
        <dbReference type="ARBA" id="ARBA00005125"/>
    </source>
</evidence>
<dbReference type="InterPro" id="IPR036291">
    <property type="entry name" value="NAD(P)-bd_dom_sf"/>
</dbReference>
<comment type="caution">
    <text evidence="4">The sequence shown here is derived from an EMBL/GenBank/DDBJ whole genome shotgun (WGS) entry which is preliminary data.</text>
</comment>
<accession>A0AAE2YPJ6</accession>
<dbReference type="Proteomes" id="UP001197378">
    <property type="component" value="Unassembled WGS sequence"/>
</dbReference>
<sequence>MKIMRERILVIGGAGFIGSHTVDHLLAEGYAVRVLDDFSTGHRENLPNSHPQLEIIVGSVEDATILQTAVAGVSAVLYLAAQVSVQRSLEDPVRSAEQNIVGFVRVLERARRHSLRVVYASSAAVYGDPEVLPVQETAPLRPISPYGLEKYSNELYAELFGRLYGLSQLGLRYFNVYGPRQDPHSPYSGVISRFVEQLHSRQPLTVRGDGLQERDFIHVADVARANLAALRGTVNGVVNVASGTATTIGELAELLIELNLGEGEMQWVPRQSGDIRHSQADVSRMQQVLGQANIPLNRGLRTLLERCSAA</sequence>
<gene>
    <name evidence="4" type="ORF">HFQ13_07305</name>
</gene>
<organism evidence="4 5">
    <name type="scientific">Igneacidithiobacillus copahuensis</name>
    <dbReference type="NCBI Taxonomy" id="2724909"/>
    <lineage>
        <taxon>Bacteria</taxon>
        <taxon>Pseudomonadati</taxon>
        <taxon>Pseudomonadota</taxon>
        <taxon>Acidithiobacillia</taxon>
        <taxon>Acidithiobacillales</taxon>
        <taxon>Acidithiobacillaceae</taxon>
        <taxon>Igneacidithiobacillus</taxon>
    </lineage>
</organism>
<dbReference type="Gene3D" id="3.90.25.10">
    <property type="entry name" value="UDP-galactose 4-epimerase, domain 1"/>
    <property type="match status" value="1"/>
</dbReference>
<evidence type="ECO:0000313" key="5">
    <source>
        <dbReference type="Proteomes" id="UP001197378"/>
    </source>
</evidence>
<dbReference type="Pfam" id="PF01370">
    <property type="entry name" value="Epimerase"/>
    <property type="match status" value="1"/>
</dbReference>
<dbReference type="InterPro" id="IPR001509">
    <property type="entry name" value="Epimerase_deHydtase"/>
</dbReference>
<reference evidence="4" key="1">
    <citation type="journal article" date="2021" name="ISME J.">
        <title>Genomic evolution of the class Acidithiobacillia: deep-branching Proteobacteria living in extreme acidic conditions.</title>
        <authorList>
            <person name="Moya-Beltran A."/>
            <person name="Beard S."/>
            <person name="Rojas-Villalobos C."/>
            <person name="Issotta F."/>
            <person name="Gallardo Y."/>
            <person name="Ulloa R."/>
            <person name="Giaveno A."/>
            <person name="Degli Esposti M."/>
            <person name="Johnson D.B."/>
            <person name="Quatrini R."/>
        </authorList>
    </citation>
    <scope>NUCLEOTIDE SEQUENCE</scope>
    <source>
        <strain evidence="4">VAN18-1</strain>
    </source>
</reference>
<proteinExistence type="inferred from homology"/>
<comment type="pathway">
    <text evidence="1">Bacterial outer membrane biogenesis; LPS O-antigen biosynthesis.</text>
</comment>
<dbReference type="EMBL" id="JAAXYO010000090">
    <property type="protein sequence ID" value="MBU2788009.1"/>
    <property type="molecule type" value="Genomic_DNA"/>
</dbReference>
<evidence type="ECO:0000259" key="3">
    <source>
        <dbReference type="Pfam" id="PF01370"/>
    </source>
</evidence>
<dbReference type="Gene3D" id="3.40.50.720">
    <property type="entry name" value="NAD(P)-binding Rossmann-like Domain"/>
    <property type="match status" value="1"/>
</dbReference>